<reference evidence="2" key="2">
    <citation type="submission" date="2020-10" db="UniProtKB">
        <authorList>
            <consortium name="WormBaseParasite"/>
        </authorList>
    </citation>
    <scope>IDENTIFICATION</scope>
</reference>
<sequence length="15" mass="1647">MMTRAPLVTANKRAS</sequence>
<accession>A0A7E4VVS9</accession>
<proteinExistence type="predicted"/>
<evidence type="ECO:0000313" key="1">
    <source>
        <dbReference type="Proteomes" id="UP000492821"/>
    </source>
</evidence>
<evidence type="ECO:0000313" key="2">
    <source>
        <dbReference type="WBParaSite" id="Pan_g3360.t1"/>
    </source>
</evidence>
<name>A0A7E4VVS9_PANRE</name>
<dbReference type="Proteomes" id="UP000492821">
    <property type="component" value="Unassembled WGS sequence"/>
</dbReference>
<keyword evidence="1" id="KW-1185">Reference proteome</keyword>
<reference evidence="1" key="1">
    <citation type="journal article" date="2013" name="Genetics">
        <title>The draft genome and transcriptome of Panagrellus redivivus are shaped by the harsh demands of a free-living lifestyle.</title>
        <authorList>
            <person name="Srinivasan J."/>
            <person name="Dillman A.R."/>
            <person name="Macchietto M.G."/>
            <person name="Heikkinen L."/>
            <person name="Lakso M."/>
            <person name="Fracchia K.M."/>
            <person name="Antoshechkin I."/>
            <person name="Mortazavi A."/>
            <person name="Wong G."/>
            <person name="Sternberg P.W."/>
        </authorList>
    </citation>
    <scope>NUCLEOTIDE SEQUENCE [LARGE SCALE GENOMIC DNA]</scope>
    <source>
        <strain evidence="1">MT8872</strain>
    </source>
</reference>
<dbReference type="WBParaSite" id="Pan_g3360.t1">
    <property type="protein sequence ID" value="Pan_g3360.t1"/>
    <property type="gene ID" value="Pan_g3360"/>
</dbReference>
<organism evidence="1 2">
    <name type="scientific">Panagrellus redivivus</name>
    <name type="common">Microworm</name>
    <dbReference type="NCBI Taxonomy" id="6233"/>
    <lineage>
        <taxon>Eukaryota</taxon>
        <taxon>Metazoa</taxon>
        <taxon>Ecdysozoa</taxon>
        <taxon>Nematoda</taxon>
        <taxon>Chromadorea</taxon>
        <taxon>Rhabditida</taxon>
        <taxon>Tylenchina</taxon>
        <taxon>Panagrolaimomorpha</taxon>
        <taxon>Panagrolaimoidea</taxon>
        <taxon>Panagrolaimidae</taxon>
        <taxon>Panagrellus</taxon>
    </lineage>
</organism>
<protein>
    <submittedName>
        <fullName evidence="2">Uncharacterized protein</fullName>
    </submittedName>
</protein>